<evidence type="ECO:0000313" key="3">
    <source>
        <dbReference type="Proteomes" id="UP000290540"/>
    </source>
</evidence>
<gene>
    <name evidence="2" type="ORF">BFJ63_vAg7046</name>
</gene>
<name>A0A4Q2VTT6_FUSOX</name>
<evidence type="ECO:0000313" key="2">
    <source>
        <dbReference type="EMBL" id="RYC90105.1"/>
    </source>
</evidence>
<feature type="region of interest" description="Disordered" evidence="1">
    <location>
        <begin position="1"/>
        <end position="81"/>
    </location>
</feature>
<feature type="region of interest" description="Disordered" evidence="1">
    <location>
        <begin position="219"/>
        <end position="248"/>
    </location>
</feature>
<dbReference type="EMBL" id="MQTW01000043">
    <property type="protein sequence ID" value="RYC90105.1"/>
    <property type="molecule type" value="Genomic_DNA"/>
</dbReference>
<dbReference type="AlphaFoldDB" id="A0A4Q2VTT6"/>
<dbReference type="Proteomes" id="UP000290540">
    <property type="component" value="Unassembled WGS sequence"/>
</dbReference>
<organism evidence="2 3">
    <name type="scientific">Fusarium oxysporum f. sp. narcissi</name>
    <dbReference type="NCBI Taxonomy" id="451672"/>
    <lineage>
        <taxon>Eukaryota</taxon>
        <taxon>Fungi</taxon>
        <taxon>Dikarya</taxon>
        <taxon>Ascomycota</taxon>
        <taxon>Pezizomycotina</taxon>
        <taxon>Sordariomycetes</taxon>
        <taxon>Hypocreomycetidae</taxon>
        <taxon>Hypocreales</taxon>
        <taxon>Nectriaceae</taxon>
        <taxon>Fusarium</taxon>
        <taxon>Fusarium oxysporum species complex</taxon>
    </lineage>
</organism>
<reference evidence="2 3" key="1">
    <citation type="submission" date="2016-12" db="EMBL/GenBank/DDBJ databases">
        <title>Draft genome sequence of Fusarium oxysporum causing rot on Narcissus.</title>
        <authorList>
            <person name="Armitage A.D."/>
            <person name="Taylor A."/>
            <person name="Clarkson J.P."/>
            <person name="Harrison R.J."/>
            <person name="Jackson A.C."/>
        </authorList>
    </citation>
    <scope>NUCLEOTIDE SEQUENCE [LARGE SCALE GENOMIC DNA]</scope>
    <source>
        <strain evidence="2 3">N139</strain>
    </source>
</reference>
<sequence>MKAADPKPPLDDHFKSDPDSSDDGVSVREYLMKGSEWSRSASSSLPTRPSRTSPELRQKGPQSLIGIHNRETISKDNTVGDEAQMDDLLANFGRKVMGMKHQQQQEETSPEHTWEGFIAGPGYVQINGPIYEVSHASKRRPRHQRTYVADSYTDSDYGEDGIIEADGRKHVHPKQSRFHKNNDKINAAARYMQGPGYVTPEMSDTEEYDAKMNQAVQYIQGSRQKKEREKTSKYALDKKKQGVSGWPG</sequence>
<feature type="compositionally biased region" description="Basic and acidic residues" evidence="1">
    <location>
        <begin position="224"/>
        <end position="240"/>
    </location>
</feature>
<feature type="compositionally biased region" description="Low complexity" evidence="1">
    <location>
        <begin position="38"/>
        <end position="53"/>
    </location>
</feature>
<proteinExistence type="predicted"/>
<feature type="compositionally biased region" description="Basic and acidic residues" evidence="1">
    <location>
        <begin position="1"/>
        <end position="18"/>
    </location>
</feature>
<accession>A0A4Q2VTT6</accession>
<comment type="caution">
    <text evidence="2">The sequence shown here is derived from an EMBL/GenBank/DDBJ whole genome shotgun (WGS) entry which is preliminary data.</text>
</comment>
<protein>
    <submittedName>
        <fullName evidence="2">Uncharacterized protein</fullName>
    </submittedName>
</protein>
<evidence type="ECO:0000256" key="1">
    <source>
        <dbReference type="SAM" id="MobiDB-lite"/>
    </source>
</evidence>